<evidence type="ECO:0000313" key="2">
    <source>
        <dbReference type="Proteomes" id="UP000008711"/>
    </source>
</evidence>
<protein>
    <submittedName>
        <fullName evidence="1">GG19862</fullName>
    </submittedName>
</protein>
<reference evidence="1 2" key="2">
    <citation type="journal article" date="2008" name="Bioinformatics">
        <title>Assembly reconciliation.</title>
        <authorList>
            <person name="Zimin A.V."/>
            <person name="Smith D.R."/>
            <person name="Sutton G."/>
            <person name="Yorke J.A."/>
        </authorList>
    </citation>
    <scope>NUCLEOTIDE SEQUENCE [LARGE SCALE GENOMIC DNA]</scope>
    <source>
        <strain evidence="1 2">TSC#14021-0224.01</strain>
    </source>
</reference>
<accession>B3P3Y9</accession>
<proteinExistence type="predicted"/>
<dbReference type="Proteomes" id="UP000008711">
    <property type="component" value="Unassembled WGS sequence"/>
</dbReference>
<gene>
    <name evidence="1" type="primary">Dere\GG19862</name>
    <name evidence="1" type="ORF">Dere_GG19862</name>
</gene>
<dbReference type="EMBL" id="CH954181">
    <property type="protein sequence ID" value="EDV49163.1"/>
    <property type="molecule type" value="Genomic_DNA"/>
</dbReference>
<sequence length="66" mass="7717">MLGKLDNGMRKTPVTKLLFTLETHRGTGAFRDYAVHGLKWFRLDQPRRIEEPSKVSDLRVFQFSHS</sequence>
<reference evidence="1 2" key="1">
    <citation type="journal article" date="2007" name="Nature">
        <title>Evolution of genes and genomes on the Drosophila phylogeny.</title>
        <authorList>
            <consortium name="Drosophila 12 Genomes Consortium"/>
            <person name="Clark A.G."/>
            <person name="Eisen M.B."/>
            <person name="Smith D.R."/>
            <person name="Bergman C.M."/>
            <person name="Oliver B."/>
            <person name="Markow T.A."/>
            <person name="Kaufman T.C."/>
            <person name="Kellis M."/>
            <person name="Gelbart W."/>
            <person name="Iyer V.N."/>
            <person name="Pollard D.A."/>
            <person name="Sackton T.B."/>
            <person name="Larracuente A.M."/>
            <person name="Singh N.D."/>
            <person name="Abad J.P."/>
            <person name="Abt D.N."/>
            <person name="Adryan B."/>
            <person name="Aguade M."/>
            <person name="Akashi H."/>
            <person name="Anderson W.W."/>
            <person name="Aquadro C.F."/>
            <person name="Ardell D.H."/>
            <person name="Arguello R."/>
            <person name="Artieri C.G."/>
            <person name="Barbash D.A."/>
            <person name="Barker D."/>
            <person name="Barsanti P."/>
            <person name="Batterham P."/>
            <person name="Batzoglou S."/>
            <person name="Begun D."/>
            <person name="Bhutkar A."/>
            <person name="Blanco E."/>
            <person name="Bosak S.A."/>
            <person name="Bradley R.K."/>
            <person name="Brand A.D."/>
            <person name="Brent M.R."/>
            <person name="Brooks A.N."/>
            <person name="Brown R.H."/>
            <person name="Butlin R.K."/>
            <person name="Caggese C."/>
            <person name="Calvi B.R."/>
            <person name="Bernardo de Carvalho A."/>
            <person name="Caspi A."/>
            <person name="Castrezana S."/>
            <person name="Celniker S.E."/>
            <person name="Chang J.L."/>
            <person name="Chapple C."/>
            <person name="Chatterji S."/>
            <person name="Chinwalla A."/>
            <person name="Civetta A."/>
            <person name="Clifton S.W."/>
            <person name="Comeron J.M."/>
            <person name="Costello J.C."/>
            <person name="Coyne J.A."/>
            <person name="Daub J."/>
            <person name="David R.G."/>
            <person name="Delcher A.L."/>
            <person name="Delehaunty K."/>
            <person name="Do C.B."/>
            <person name="Ebling H."/>
            <person name="Edwards K."/>
            <person name="Eickbush T."/>
            <person name="Evans J.D."/>
            <person name="Filipski A."/>
            <person name="Findeiss S."/>
            <person name="Freyhult E."/>
            <person name="Fulton L."/>
            <person name="Fulton R."/>
            <person name="Garcia A.C."/>
            <person name="Gardiner A."/>
            <person name="Garfield D.A."/>
            <person name="Garvin B.E."/>
            <person name="Gibson G."/>
            <person name="Gilbert D."/>
            <person name="Gnerre S."/>
            <person name="Godfrey J."/>
            <person name="Good R."/>
            <person name="Gotea V."/>
            <person name="Gravely B."/>
            <person name="Greenberg A.J."/>
            <person name="Griffiths-Jones S."/>
            <person name="Gross S."/>
            <person name="Guigo R."/>
            <person name="Gustafson E.A."/>
            <person name="Haerty W."/>
            <person name="Hahn M.W."/>
            <person name="Halligan D.L."/>
            <person name="Halpern A.L."/>
            <person name="Halter G.M."/>
            <person name="Han M.V."/>
            <person name="Heger A."/>
            <person name="Hillier L."/>
            <person name="Hinrichs A.S."/>
            <person name="Holmes I."/>
            <person name="Hoskins R.A."/>
            <person name="Hubisz M.J."/>
            <person name="Hultmark D."/>
            <person name="Huntley M.A."/>
            <person name="Jaffe D.B."/>
            <person name="Jagadeeshan S."/>
            <person name="Jeck W.R."/>
            <person name="Johnson J."/>
            <person name="Jones C.D."/>
            <person name="Jordan W.C."/>
            <person name="Karpen G.H."/>
            <person name="Kataoka E."/>
            <person name="Keightley P.D."/>
            <person name="Kheradpour P."/>
            <person name="Kirkness E.F."/>
            <person name="Koerich L.B."/>
            <person name="Kristiansen K."/>
            <person name="Kudrna D."/>
            <person name="Kulathinal R.J."/>
            <person name="Kumar S."/>
            <person name="Kwok R."/>
            <person name="Lander E."/>
            <person name="Langley C.H."/>
            <person name="Lapoint R."/>
            <person name="Lazzaro B.P."/>
            <person name="Lee S.J."/>
            <person name="Levesque L."/>
            <person name="Li R."/>
            <person name="Lin C.F."/>
            <person name="Lin M.F."/>
            <person name="Lindblad-Toh K."/>
            <person name="Llopart A."/>
            <person name="Long M."/>
            <person name="Low L."/>
            <person name="Lozovsky E."/>
            <person name="Lu J."/>
            <person name="Luo M."/>
            <person name="Machado C.A."/>
            <person name="Makalowski W."/>
            <person name="Marzo M."/>
            <person name="Matsuda M."/>
            <person name="Matzkin L."/>
            <person name="McAllister B."/>
            <person name="McBride C.S."/>
            <person name="McKernan B."/>
            <person name="McKernan K."/>
            <person name="Mendez-Lago M."/>
            <person name="Minx P."/>
            <person name="Mollenhauer M.U."/>
            <person name="Montooth K."/>
            <person name="Mount S.M."/>
            <person name="Mu X."/>
            <person name="Myers E."/>
            <person name="Negre B."/>
            <person name="Newfeld S."/>
            <person name="Nielsen R."/>
            <person name="Noor M.A."/>
            <person name="O'Grady P."/>
            <person name="Pachter L."/>
            <person name="Papaceit M."/>
            <person name="Parisi M.J."/>
            <person name="Parisi M."/>
            <person name="Parts L."/>
            <person name="Pedersen J.S."/>
            <person name="Pesole G."/>
            <person name="Phillippy A.M."/>
            <person name="Ponting C.P."/>
            <person name="Pop M."/>
            <person name="Porcelli D."/>
            <person name="Powell J.R."/>
            <person name="Prohaska S."/>
            <person name="Pruitt K."/>
            <person name="Puig M."/>
            <person name="Quesneville H."/>
            <person name="Ram K.R."/>
            <person name="Rand D."/>
            <person name="Rasmussen M.D."/>
            <person name="Reed L.K."/>
            <person name="Reenan R."/>
            <person name="Reily A."/>
            <person name="Remington K.A."/>
            <person name="Rieger T.T."/>
            <person name="Ritchie M.G."/>
            <person name="Robin C."/>
            <person name="Rogers Y.H."/>
            <person name="Rohde C."/>
            <person name="Rozas J."/>
            <person name="Rubenfield M.J."/>
            <person name="Ruiz A."/>
            <person name="Russo S."/>
            <person name="Salzberg S.L."/>
            <person name="Sanchez-Gracia A."/>
            <person name="Saranga D.J."/>
            <person name="Sato H."/>
            <person name="Schaeffer S.W."/>
            <person name="Schatz M.C."/>
            <person name="Schlenke T."/>
            <person name="Schwartz R."/>
            <person name="Segarra C."/>
            <person name="Singh R.S."/>
            <person name="Sirot L."/>
            <person name="Sirota M."/>
            <person name="Sisneros N.B."/>
            <person name="Smith C.D."/>
            <person name="Smith T.F."/>
            <person name="Spieth J."/>
            <person name="Stage D.E."/>
            <person name="Stark A."/>
            <person name="Stephan W."/>
            <person name="Strausberg R.L."/>
            <person name="Strempel S."/>
            <person name="Sturgill D."/>
            <person name="Sutton G."/>
            <person name="Sutton G.G."/>
            <person name="Tao W."/>
            <person name="Teichmann S."/>
            <person name="Tobari Y.N."/>
            <person name="Tomimura Y."/>
            <person name="Tsolas J.M."/>
            <person name="Valente V.L."/>
            <person name="Venter E."/>
            <person name="Venter J.C."/>
            <person name="Vicario S."/>
            <person name="Vieira F.G."/>
            <person name="Vilella A.J."/>
            <person name="Villasante A."/>
            <person name="Walenz B."/>
            <person name="Wang J."/>
            <person name="Wasserman M."/>
            <person name="Watts T."/>
            <person name="Wilson D."/>
            <person name="Wilson R.K."/>
            <person name="Wing R.A."/>
            <person name="Wolfner M.F."/>
            <person name="Wong A."/>
            <person name="Wong G.K."/>
            <person name="Wu C.I."/>
            <person name="Wu G."/>
            <person name="Yamamoto D."/>
            <person name="Yang H.P."/>
            <person name="Yang S.P."/>
            <person name="Yorke J.A."/>
            <person name="Yoshida K."/>
            <person name="Zdobnov E."/>
            <person name="Zhang P."/>
            <person name="Zhang Y."/>
            <person name="Zimin A.V."/>
            <person name="Baldwin J."/>
            <person name="Abdouelleil A."/>
            <person name="Abdulkadir J."/>
            <person name="Abebe A."/>
            <person name="Abera B."/>
            <person name="Abreu J."/>
            <person name="Acer S.C."/>
            <person name="Aftuck L."/>
            <person name="Alexander A."/>
            <person name="An P."/>
            <person name="Anderson E."/>
            <person name="Anderson S."/>
            <person name="Arachi H."/>
            <person name="Azer M."/>
            <person name="Bachantsang P."/>
            <person name="Barry A."/>
            <person name="Bayul T."/>
            <person name="Berlin A."/>
            <person name="Bessette D."/>
            <person name="Bloom T."/>
            <person name="Blye J."/>
            <person name="Boguslavskiy L."/>
            <person name="Bonnet C."/>
            <person name="Boukhgalter B."/>
            <person name="Bourzgui I."/>
            <person name="Brown A."/>
            <person name="Cahill P."/>
            <person name="Channer S."/>
            <person name="Cheshatsang Y."/>
            <person name="Chuda L."/>
            <person name="Citroen M."/>
            <person name="Collymore A."/>
            <person name="Cooke P."/>
            <person name="Costello M."/>
            <person name="D'Aco K."/>
            <person name="Daza R."/>
            <person name="De Haan G."/>
            <person name="DeGray S."/>
            <person name="DeMaso C."/>
            <person name="Dhargay N."/>
            <person name="Dooley K."/>
            <person name="Dooley E."/>
            <person name="Doricent M."/>
            <person name="Dorje P."/>
            <person name="Dorjee K."/>
            <person name="Dupes A."/>
            <person name="Elong R."/>
            <person name="Falk J."/>
            <person name="Farina A."/>
            <person name="Faro S."/>
            <person name="Ferguson D."/>
            <person name="Fisher S."/>
            <person name="Foley C.D."/>
            <person name="Franke A."/>
            <person name="Friedrich D."/>
            <person name="Gadbois L."/>
            <person name="Gearin G."/>
            <person name="Gearin C.R."/>
            <person name="Giannoukos G."/>
            <person name="Goode T."/>
            <person name="Graham J."/>
            <person name="Grandbois E."/>
            <person name="Grewal S."/>
            <person name="Gyaltsen K."/>
            <person name="Hafez N."/>
            <person name="Hagos B."/>
            <person name="Hall J."/>
            <person name="Henson C."/>
            <person name="Hollinger A."/>
            <person name="Honan T."/>
            <person name="Huard M.D."/>
            <person name="Hughes L."/>
            <person name="Hurhula B."/>
            <person name="Husby M.E."/>
            <person name="Kamat A."/>
            <person name="Kanga B."/>
            <person name="Kashin S."/>
            <person name="Khazanovich D."/>
            <person name="Kisner P."/>
            <person name="Lance K."/>
            <person name="Lara M."/>
            <person name="Lee W."/>
            <person name="Lennon N."/>
            <person name="Letendre F."/>
            <person name="LeVine R."/>
            <person name="Lipovsky A."/>
            <person name="Liu X."/>
            <person name="Liu J."/>
            <person name="Liu S."/>
            <person name="Lokyitsang T."/>
            <person name="Lokyitsang Y."/>
            <person name="Lubonja R."/>
            <person name="Lui A."/>
            <person name="MacDonald P."/>
            <person name="Magnisalis V."/>
            <person name="Maru K."/>
            <person name="Matthews C."/>
            <person name="McCusker W."/>
            <person name="McDonough S."/>
            <person name="Mehta T."/>
            <person name="Meldrim J."/>
            <person name="Meneus L."/>
            <person name="Mihai O."/>
            <person name="Mihalev A."/>
            <person name="Mihova T."/>
            <person name="Mittelman R."/>
            <person name="Mlenga V."/>
            <person name="Montmayeur A."/>
            <person name="Mulrain L."/>
            <person name="Navidi A."/>
            <person name="Naylor J."/>
            <person name="Negash T."/>
            <person name="Nguyen T."/>
            <person name="Nguyen N."/>
            <person name="Nicol R."/>
            <person name="Norbu C."/>
            <person name="Norbu N."/>
            <person name="Novod N."/>
            <person name="O'Neill B."/>
            <person name="Osman S."/>
            <person name="Markiewicz E."/>
            <person name="Oyono O.L."/>
            <person name="Patti C."/>
            <person name="Phunkhang P."/>
            <person name="Pierre F."/>
            <person name="Priest M."/>
            <person name="Raghuraman S."/>
            <person name="Rege F."/>
            <person name="Reyes R."/>
            <person name="Rise C."/>
            <person name="Rogov P."/>
            <person name="Ross K."/>
            <person name="Ryan E."/>
            <person name="Settipalli S."/>
            <person name="Shea T."/>
            <person name="Sherpa N."/>
            <person name="Shi L."/>
            <person name="Shih D."/>
            <person name="Sparrow T."/>
            <person name="Spaulding J."/>
            <person name="Stalker J."/>
            <person name="Stange-Thomann N."/>
            <person name="Stavropoulos S."/>
            <person name="Stone C."/>
            <person name="Strader C."/>
            <person name="Tesfaye S."/>
            <person name="Thomson T."/>
            <person name="Thoulutsang Y."/>
            <person name="Thoulutsang D."/>
            <person name="Topham K."/>
            <person name="Topping I."/>
            <person name="Tsamla T."/>
            <person name="Vassiliev H."/>
            <person name="Vo A."/>
            <person name="Wangchuk T."/>
            <person name="Wangdi T."/>
            <person name="Weiand M."/>
            <person name="Wilkinson J."/>
            <person name="Wilson A."/>
            <person name="Yadav S."/>
            <person name="Young G."/>
            <person name="Yu Q."/>
            <person name="Zembek L."/>
            <person name="Zhong D."/>
            <person name="Zimmer A."/>
            <person name="Zwirko Z."/>
            <person name="Jaffe D.B."/>
            <person name="Alvarez P."/>
            <person name="Brockman W."/>
            <person name="Butler J."/>
            <person name="Chin C."/>
            <person name="Gnerre S."/>
            <person name="Grabherr M."/>
            <person name="Kleber M."/>
            <person name="Mauceli E."/>
            <person name="MacCallum I."/>
        </authorList>
    </citation>
    <scope>NUCLEOTIDE SEQUENCE [LARGE SCALE GENOMIC DNA]</scope>
    <source>
        <strain evidence="1 2">TSC#14021-0224.01</strain>
    </source>
</reference>
<name>B3P3Y9_DROER</name>
<dbReference type="HOGENOM" id="CLU_2833815_0_0_1"/>
<organism evidence="1 2">
    <name type="scientific">Drosophila erecta</name>
    <name type="common">Fruit fly</name>
    <dbReference type="NCBI Taxonomy" id="7220"/>
    <lineage>
        <taxon>Eukaryota</taxon>
        <taxon>Metazoa</taxon>
        <taxon>Ecdysozoa</taxon>
        <taxon>Arthropoda</taxon>
        <taxon>Hexapoda</taxon>
        <taxon>Insecta</taxon>
        <taxon>Pterygota</taxon>
        <taxon>Neoptera</taxon>
        <taxon>Endopterygota</taxon>
        <taxon>Diptera</taxon>
        <taxon>Brachycera</taxon>
        <taxon>Muscomorpha</taxon>
        <taxon>Ephydroidea</taxon>
        <taxon>Drosophilidae</taxon>
        <taxon>Drosophila</taxon>
        <taxon>Sophophora</taxon>
    </lineage>
</organism>
<keyword evidence="2" id="KW-1185">Reference proteome</keyword>
<dbReference type="AlphaFoldDB" id="B3P3Y9"/>
<evidence type="ECO:0000313" key="1">
    <source>
        <dbReference type="EMBL" id="EDV49163.1"/>
    </source>
</evidence>